<dbReference type="GO" id="GO:0006753">
    <property type="term" value="P:nucleoside phosphate metabolic process"/>
    <property type="evidence" value="ECO:0007669"/>
    <property type="project" value="TreeGrafter"/>
</dbReference>
<comment type="cofactor">
    <cofactor evidence="1">
        <name>Mg(2+)</name>
        <dbReference type="ChEBI" id="CHEBI:18420"/>
    </cofactor>
</comment>
<evidence type="ECO:0000313" key="4">
    <source>
        <dbReference type="Proteomes" id="UP000177331"/>
    </source>
</evidence>
<dbReference type="AlphaFoldDB" id="A0A1F7W5E4"/>
<comment type="caution">
    <text evidence="3">The sequence shown here is derived from an EMBL/GenBank/DDBJ whole genome shotgun (WGS) entry which is preliminary data.</text>
</comment>
<dbReference type="SUPFAM" id="SSF55811">
    <property type="entry name" value="Nudix"/>
    <property type="match status" value="1"/>
</dbReference>
<organism evidence="3 4">
    <name type="scientific">Candidatus Uhrbacteria bacterium RIFOXYB2_FULL_45_11</name>
    <dbReference type="NCBI Taxonomy" id="1802421"/>
    <lineage>
        <taxon>Bacteria</taxon>
        <taxon>Candidatus Uhriibacteriota</taxon>
    </lineage>
</organism>
<dbReference type="Proteomes" id="UP000177331">
    <property type="component" value="Unassembled WGS sequence"/>
</dbReference>
<gene>
    <name evidence="3" type="ORF">A2318_03485</name>
</gene>
<accession>A0A1F7W5E4</accession>
<sequence>MSKMQVVYVPHTPPETFLKSIFLAGPSPRDPSHYDWRPEALVHLENLDYDGVVFVPLPIDREDWRHGFDAQVDWEKKYLDMCDVIVFWVPRDMTSLPALTTNIEYGMYLESGKVVLGYPMDAPNMRYMAMHADKQFIPRFHDLRETLACAIDRIGAGAERTGGERDVPLLVWKTKQFQSWITAQKLAGNRLDGAHVLWTFCVGPKNSFLFSYAVRVNVFIANEGRNKTNEFILARPDVSSIVAYHPTSKNILDTEIAIVREFRSPAAVGDYFVREIPGGSSWKSTDDVFETAAHELSEETGFTVAGNRLKFLGVRQVAATFSTHLSHVFACEITDDEIRFLRAQEGIAHGVIEDTERTYVEIYTVRELLSRPLTDWANLGMILTALLSKES</sequence>
<dbReference type="GO" id="GO:0019693">
    <property type="term" value="P:ribose phosphate metabolic process"/>
    <property type="evidence" value="ECO:0007669"/>
    <property type="project" value="TreeGrafter"/>
</dbReference>
<dbReference type="InterPro" id="IPR015797">
    <property type="entry name" value="NUDIX_hydrolase-like_dom_sf"/>
</dbReference>
<reference evidence="3 4" key="1">
    <citation type="journal article" date="2016" name="Nat. Commun.">
        <title>Thousands of microbial genomes shed light on interconnected biogeochemical processes in an aquifer system.</title>
        <authorList>
            <person name="Anantharaman K."/>
            <person name="Brown C.T."/>
            <person name="Hug L.A."/>
            <person name="Sharon I."/>
            <person name="Castelle C.J."/>
            <person name="Probst A.J."/>
            <person name="Thomas B.C."/>
            <person name="Singh A."/>
            <person name="Wilkins M.J."/>
            <person name="Karaoz U."/>
            <person name="Brodie E.L."/>
            <person name="Williams K.H."/>
            <person name="Hubbard S.S."/>
            <person name="Banfield J.F."/>
        </authorList>
    </citation>
    <scope>NUCLEOTIDE SEQUENCE [LARGE SCALE GENOMIC DNA]</scope>
</reference>
<keyword evidence="2" id="KW-0378">Hydrolase</keyword>
<dbReference type="EMBL" id="MGFD01000048">
    <property type="protein sequence ID" value="OGL97427.1"/>
    <property type="molecule type" value="Genomic_DNA"/>
</dbReference>
<dbReference type="Gene3D" id="3.90.79.10">
    <property type="entry name" value="Nucleoside Triphosphate Pyrophosphohydrolase"/>
    <property type="match status" value="1"/>
</dbReference>
<dbReference type="InterPro" id="IPR039470">
    <property type="entry name" value="Nuc_deoxyri_tr2"/>
</dbReference>
<dbReference type="PANTHER" id="PTHR11839:SF18">
    <property type="entry name" value="NUDIX HYDROLASE DOMAIN-CONTAINING PROTEIN"/>
    <property type="match status" value="1"/>
</dbReference>
<dbReference type="PANTHER" id="PTHR11839">
    <property type="entry name" value="UDP/ADP-SUGAR PYROPHOSPHATASE"/>
    <property type="match status" value="1"/>
</dbReference>
<dbReference type="GO" id="GO:0016787">
    <property type="term" value="F:hydrolase activity"/>
    <property type="evidence" value="ECO:0007669"/>
    <property type="project" value="UniProtKB-KW"/>
</dbReference>
<evidence type="ECO:0000313" key="3">
    <source>
        <dbReference type="EMBL" id="OGL97427.1"/>
    </source>
</evidence>
<evidence type="ECO:0008006" key="5">
    <source>
        <dbReference type="Google" id="ProtNLM"/>
    </source>
</evidence>
<name>A0A1F7W5E4_9BACT</name>
<evidence type="ECO:0000256" key="2">
    <source>
        <dbReference type="ARBA" id="ARBA00022801"/>
    </source>
</evidence>
<dbReference type="Pfam" id="PF15891">
    <property type="entry name" value="Nuc_deoxyri_tr2"/>
    <property type="match status" value="1"/>
</dbReference>
<protein>
    <recommendedName>
        <fullName evidence="5">Nudix hydrolase domain-containing protein</fullName>
    </recommendedName>
</protein>
<evidence type="ECO:0000256" key="1">
    <source>
        <dbReference type="ARBA" id="ARBA00001946"/>
    </source>
</evidence>
<proteinExistence type="predicted"/>
<dbReference type="SUPFAM" id="SSF52309">
    <property type="entry name" value="N-(deoxy)ribosyltransferase-like"/>
    <property type="match status" value="1"/>
</dbReference>
<dbReference type="STRING" id="1802421.A2318_03485"/>
<dbReference type="Gene3D" id="3.40.50.450">
    <property type="match status" value="1"/>
</dbReference>